<protein>
    <submittedName>
        <fullName evidence="1">Uncharacterized protein</fullName>
    </submittedName>
</protein>
<organism evidence="1">
    <name type="scientific">marine sediment metagenome</name>
    <dbReference type="NCBI Taxonomy" id="412755"/>
    <lineage>
        <taxon>unclassified sequences</taxon>
        <taxon>metagenomes</taxon>
        <taxon>ecological metagenomes</taxon>
    </lineage>
</organism>
<reference evidence="1" key="1">
    <citation type="journal article" date="2015" name="Nature">
        <title>Complex archaea that bridge the gap between prokaryotes and eukaryotes.</title>
        <authorList>
            <person name="Spang A."/>
            <person name="Saw J.H."/>
            <person name="Jorgensen S.L."/>
            <person name="Zaremba-Niedzwiedzka K."/>
            <person name="Martijn J."/>
            <person name="Lind A.E."/>
            <person name="van Eijk R."/>
            <person name="Schleper C."/>
            <person name="Guy L."/>
            <person name="Ettema T.J."/>
        </authorList>
    </citation>
    <scope>NUCLEOTIDE SEQUENCE</scope>
</reference>
<proteinExistence type="predicted"/>
<name>A0A0F9KRA6_9ZZZZ</name>
<comment type="caution">
    <text evidence="1">The sequence shown here is derived from an EMBL/GenBank/DDBJ whole genome shotgun (WGS) entry which is preliminary data.</text>
</comment>
<dbReference type="EMBL" id="LAZR01008667">
    <property type="protein sequence ID" value="KKM77291.1"/>
    <property type="molecule type" value="Genomic_DNA"/>
</dbReference>
<accession>A0A0F9KRA6</accession>
<gene>
    <name evidence="1" type="ORF">LCGC14_1371680</name>
</gene>
<evidence type="ECO:0000313" key="1">
    <source>
        <dbReference type="EMBL" id="KKM77291.1"/>
    </source>
</evidence>
<sequence>MRGDFKEIMRRRTRVLEKVKKKSLDPYSMANLIIKMLGLEN</sequence>
<dbReference type="AlphaFoldDB" id="A0A0F9KRA6"/>